<dbReference type="GO" id="GO:0032543">
    <property type="term" value="P:mitochondrial translation"/>
    <property type="evidence" value="ECO:0007669"/>
    <property type="project" value="TreeGrafter"/>
</dbReference>
<proteinExistence type="inferred from homology"/>
<keyword evidence="3" id="KW-0687">Ribonucleoprotein</keyword>
<evidence type="ECO:0000256" key="1">
    <source>
        <dbReference type="ARBA" id="ARBA00005589"/>
    </source>
</evidence>
<dbReference type="VEuPathDB" id="FungiDB:PV10_06551"/>
<dbReference type="AlphaFoldDB" id="A0A438N445"/>
<dbReference type="PANTHER" id="PTHR13479:SF40">
    <property type="entry name" value="SMALL RIBOSOMAL SUBUNIT PROTEIN BS18M"/>
    <property type="match status" value="1"/>
</dbReference>
<dbReference type="EMBL" id="NAJM01000023">
    <property type="protein sequence ID" value="RVX70451.1"/>
    <property type="molecule type" value="Genomic_DNA"/>
</dbReference>
<evidence type="ECO:0000256" key="4">
    <source>
        <dbReference type="ARBA" id="ARBA00035264"/>
    </source>
</evidence>
<dbReference type="InterPro" id="IPR036870">
    <property type="entry name" value="Ribosomal_bS18_sf"/>
</dbReference>
<dbReference type="Gene3D" id="4.10.640.10">
    <property type="entry name" value="Ribosomal protein S18"/>
    <property type="match status" value="1"/>
</dbReference>
<evidence type="ECO:0000256" key="2">
    <source>
        <dbReference type="ARBA" id="ARBA00022980"/>
    </source>
</evidence>
<comment type="caution">
    <text evidence="5">The sequence shown here is derived from an EMBL/GenBank/DDBJ whole genome shotgun (WGS) entry which is preliminary data.</text>
</comment>
<dbReference type="InterPro" id="IPR001648">
    <property type="entry name" value="Ribosomal_bS18"/>
</dbReference>
<gene>
    <name evidence="5" type="ORF">B0A52_05950</name>
</gene>
<protein>
    <recommendedName>
        <fullName evidence="4">Small ribosomal subunit protein bS18m</fullName>
    </recommendedName>
</protein>
<sequence length="183" mass="20743">MSASWTSSWGLRSLSSALPRVTQPCRSFKLSQPTSRHVSTPNIASFNRQVALDAENTALKRLMTRRWQVGDVYAPHDLSPAETRKWARKNAPSSDPFDKLNINPLSLYKNFTVMSDFMTTAGRILHSKRTGLRPVNQRKMAKAIRRAIALGLMPSTHQHPQYLVRTARNNVMNGPTDGRPYRR</sequence>
<dbReference type="GO" id="GO:0003735">
    <property type="term" value="F:structural constituent of ribosome"/>
    <property type="evidence" value="ECO:0007669"/>
    <property type="project" value="InterPro"/>
</dbReference>
<name>A0A438N445_EXOME</name>
<dbReference type="OrthoDB" id="21463at2759"/>
<evidence type="ECO:0000313" key="5">
    <source>
        <dbReference type="EMBL" id="RVX70451.1"/>
    </source>
</evidence>
<reference evidence="5 6" key="1">
    <citation type="submission" date="2017-03" db="EMBL/GenBank/DDBJ databases">
        <title>Genomes of endolithic fungi from Antarctica.</title>
        <authorList>
            <person name="Coleine C."/>
            <person name="Masonjones S."/>
            <person name="Stajich J.E."/>
        </authorList>
    </citation>
    <scope>NUCLEOTIDE SEQUENCE [LARGE SCALE GENOMIC DNA]</scope>
    <source>
        <strain evidence="5 6">CCFEE 6314</strain>
    </source>
</reference>
<dbReference type="GO" id="GO:0070181">
    <property type="term" value="F:small ribosomal subunit rRNA binding"/>
    <property type="evidence" value="ECO:0007669"/>
    <property type="project" value="TreeGrafter"/>
</dbReference>
<evidence type="ECO:0000256" key="3">
    <source>
        <dbReference type="ARBA" id="ARBA00023274"/>
    </source>
</evidence>
<accession>A0A438N445</accession>
<keyword evidence="2" id="KW-0689">Ribosomal protein</keyword>
<evidence type="ECO:0000313" key="6">
    <source>
        <dbReference type="Proteomes" id="UP000288859"/>
    </source>
</evidence>
<dbReference type="PANTHER" id="PTHR13479">
    <property type="entry name" value="30S RIBOSOMAL PROTEIN S18"/>
    <property type="match status" value="1"/>
</dbReference>
<dbReference type="SUPFAM" id="SSF46911">
    <property type="entry name" value="Ribosomal protein S18"/>
    <property type="match status" value="1"/>
</dbReference>
<dbReference type="GO" id="GO:0005763">
    <property type="term" value="C:mitochondrial small ribosomal subunit"/>
    <property type="evidence" value="ECO:0007669"/>
    <property type="project" value="TreeGrafter"/>
</dbReference>
<dbReference type="FunFam" id="4.10.640.10:FF:000013">
    <property type="entry name" value="37S ribosomal protein S18"/>
    <property type="match status" value="1"/>
</dbReference>
<dbReference type="Proteomes" id="UP000288859">
    <property type="component" value="Unassembled WGS sequence"/>
</dbReference>
<organism evidence="5 6">
    <name type="scientific">Exophiala mesophila</name>
    <name type="common">Black yeast-like fungus</name>
    <dbReference type="NCBI Taxonomy" id="212818"/>
    <lineage>
        <taxon>Eukaryota</taxon>
        <taxon>Fungi</taxon>
        <taxon>Dikarya</taxon>
        <taxon>Ascomycota</taxon>
        <taxon>Pezizomycotina</taxon>
        <taxon>Eurotiomycetes</taxon>
        <taxon>Chaetothyriomycetidae</taxon>
        <taxon>Chaetothyriales</taxon>
        <taxon>Herpotrichiellaceae</taxon>
        <taxon>Exophiala</taxon>
    </lineage>
</organism>
<dbReference type="Pfam" id="PF01084">
    <property type="entry name" value="Ribosomal_S18"/>
    <property type="match status" value="1"/>
</dbReference>
<comment type="similarity">
    <text evidence="1">Belongs to the bacterial ribosomal protein bS18 family.</text>
</comment>